<keyword evidence="3" id="KW-1185">Reference proteome</keyword>
<reference evidence="2" key="1">
    <citation type="submission" date="2021-12" db="EMBL/GenBank/DDBJ databases">
        <authorList>
            <person name="Veyrier F.J."/>
        </authorList>
    </citation>
    <scope>NUCLEOTIDE SEQUENCE</scope>
    <source>
        <strain evidence="2">SAG 1488-6</strain>
    </source>
</reference>
<name>A0ABY4EDC3_VITST</name>
<evidence type="ECO:0000313" key="3">
    <source>
        <dbReference type="Proteomes" id="UP000832034"/>
    </source>
</evidence>
<reference evidence="2" key="2">
    <citation type="journal article" date="2022" name="Res Sq">
        <title>Evolution of multicellular longitudinally dividing oral cavity symbionts (Neisseriaceae).</title>
        <authorList>
            <person name="Nyongesa S."/>
            <person name="Weber P."/>
            <person name="Bernet E."/>
            <person name="Pullido F."/>
            <person name="Nieckarz M."/>
            <person name="Delaby M."/>
            <person name="Nieves C."/>
            <person name="Viehboeck T."/>
            <person name="Krause N."/>
            <person name="Rivera-Millot A."/>
            <person name="Nakamura A."/>
            <person name="Vischer N."/>
            <person name="VanNieuwenhze M."/>
            <person name="Brun Y."/>
            <person name="Cava F."/>
            <person name="Bulgheresi S."/>
            <person name="Veyrier F."/>
        </authorList>
    </citation>
    <scope>NUCLEOTIDE SEQUENCE</scope>
    <source>
        <strain evidence="2">SAG 1488-6</strain>
    </source>
</reference>
<dbReference type="EMBL" id="CP091512">
    <property type="protein sequence ID" value="UOO91422.1"/>
    <property type="molecule type" value="Genomic_DNA"/>
</dbReference>
<sequence>MNISQSYPYKWICLLFTVFVLSACGNDIKKDLIALDQAMYESGMTASNSQKLIQQAEQAQSIETQMQVAKEIHHQFQVYNQAIAQLDFKSNEVRTLRNELSDHNRQMISALDQILQLNLRTGIALSPDQHQRATQTIERSQRQIQQADDNIQITHQKIQALGKDNGVNWR</sequence>
<dbReference type="RefSeq" id="WP_019958965.1">
    <property type="nucleotide sequence ID" value="NZ_CP091512.1"/>
</dbReference>
<keyword evidence="1" id="KW-0175">Coiled coil</keyword>
<dbReference type="Proteomes" id="UP000832034">
    <property type="component" value="Chromosome"/>
</dbReference>
<gene>
    <name evidence="2" type="ORF">LVJ81_07025</name>
</gene>
<evidence type="ECO:0000256" key="1">
    <source>
        <dbReference type="SAM" id="Coils"/>
    </source>
</evidence>
<evidence type="ECO:0000313" key="2">
    <source>
        <dbReference type="EMBL" id="UOO91422.1"/>
    </source>
</evidence>
<protein>
    <recommendedName>
        <fullName evidence="4">Lipoprotein</fullName>
    </recommendedName>
</protein>
<feature type="coiled-coil region" evidence="1">
    <location>
        <begin position="79"/>
        <end position="157"/>
    </location>
</feature>
<accession>A0ABY4EDC3</accession>
<proteinExistence type="predicted"/>
<organism evidence="2 3">
    <name type="scientific">Vitreoscilla stercoraria</name>
    <dbReference type="NCBI Taxonomy" id="61"/>
    <lineage>
        <taxon>Bacteria</taxon>
        <taxon>Pseudomonadati</taxon>
        <taxon>Pseudomonadota</taxon>
        <taxon>Betaproteobacteria</taxon>
        <taxon>Neisseriales</taxon>
        <taxon>Neisseriaceae</taxon>
        <taxon>Vitreoscilla</taxon>
    </lineage>
</organism>
<evidence type="ECO:0008006" key="4">
    <source>
        <dbReference type="Google" id="ProtNLM"/>
    </source>
</evidence>